<feature type="chain" id="PRO_5017279943" evidence="1">
    <location>
        <begin position="25"/>
        <end position="893"/>
    </location>
</feature>
<feature type="signal peptide" evidence="1">
    <location>
        <begin position="1"/>
        <end position="24"/>
    </location>
</feature>
<accession>K2AXA6</accession>
<name>K2AXA6_9BACT</name>
<evidence type="ECO:0000313" key="2">
    <source>
        <dbReference type="EMBL" id="EKD66381.1"/>
    </source>
</evidence>
<organism evidence="2">
    <name type="scientific">uncultured bacterium</name>
    <name type="common">gcode 4</name>
    <dbReference type="NCBI Taxonomy" id="1234023"/>
    <lineage>
        <taxon>Bacteria</taxon>
        <taxon>environmental samples</taxon>
    </lineage>
</organism>
<comment type="caution">
    <text evidence="2">The sequence shown here is derived from an EMBL/GenBank/DDBJ whole genome shotgun (WGS) entry which is preliminary data.</text>
</comment>
<proteinExistence type="predicted"/>
<keyword evidence="1" id="KW-0732">Signal</keyword>
<dbReference type="AlphaFoldDB" id="K2AXA6"/>
<protein>
    <submittedName>
        <fullName evidence="2">Uncharacterized protein</fullName>
    </submittedName>
</protein>
<dbReference type="EMBL" id="AMFJ01021635">
    <property type="protein sequence ID" value="EKD66381.1"/>
    <property type="molecule type" value="Genomic_DNA"/>
</dbReference>
<gene>
    <name evidence="2" type="ORF">ACD_49C00049G0014</name>
</gene>
<sequence length="893" mass="106309">MKIMKRVISIIMILLILSNQIVNATFPTPSELLSSTNTSGEYDKIKSILESNSNAKLIVWANIKWKYCSWGAWWNNVENIISASSDRLIAKIGSDDIESIKETKDNLWKIKDLVLYLITYSWDIVINWNNSNNAIVDSSWGLKLNKVKEITVSLLKIFYKKAYTTEKISEIVNEWFNRFTPVAWTNSFIFVNYKWEAKKYDLDNLKDVAILIVDLIDYILNKYYWNNLQKLETIEQIVNVFLKAVMEAIDKSPSNKIYKTLIETAVISWVTAYFWISKCNEEKNMEISTADEQFKNAMNYWIKLNAEVARQYVLKTKYSKFPEKDKITLESRMKSFYKGCFDDINAYVENTKTSVNTSALEYNLNTDRVKTKKENQKSAYAKKYCWTEYYYKDINSDILAEKEINFYLTNNFWNSWVGYINAYLKVGIDWWESDILLQSLKNEDFTDYNIYNKSVNNCKVVHKNSKSKQISCVSKLKKVINVSKINDTFNTFLNRLTIRKLEEGKELNYLNELTKKLWADKLINLNKVTLYDTILWKAYQRIDQLKILIKNKKDKEDKIKKYLENKKITPATITPAKTVITNQQSQTLTEKLLEQQKNCKLYESTRIYNKWDCFSYNWNVVTVLWNWLWNSNTKADVRCDTNDIVIWNWSDIQIWAACNIWATNAVPFSEHNKVMSPWNHIPTNEEIKRIWYYFQWWNNWFVTDDSNTNKQIDTSNYKDSNYSSNNFFMPLNNLWWLVWWWDWSLKTNNNLWWDTTNTNIARKWPCSTWYHVPSMIAKDSWGIESTSDWWKAYQISKNSPSLWSCWSYPEIVSKNTKDTRRLQCALMIPSAWIRTLWESNYQQCWWSWFCASLWSSSPYKYSNNSANYVTFNSELWSNMTDKVNWMSVRCIKN</sequence>
<evidence type="ECO:0000256" key="1">
    <source>
        <dbReference type="SAM" id="SignalP"/>
    </source>
</evidence>
<reference evidence="2" key="1">
    <citation type="journal article" date="2012" name="Science">
        <title>Fermentation, hydrogen, and sulfur metabolism in multiple uncultivated bacterial phyla.</title>
        <authorList>
            <person name="Wrighton K.C."/>
            <person name="Thomas B.C."/>
            <person name="Sharon I."/>
            <person name="Miller C.S."/>
            <person name="Castelle C.J."/>
            <person name="VerBerkmoes N.C."/>
            <person name="Wilkins M.J."/>
            <person name="Hettich R.L."/>
            <person name="Lipton M.S."/>
            <person name="Williams K.H."/>
            <person name="Long P.E."/>
            <person name="Banfield J.F."/>
        </authorList>
    </citation>
    <scope>NUCLEOTIDE SEQUENCE [LARGE SCALE GENOMIC DNA]</scope>
</reference>